<dbReference type="NCBIfam" id="TIGR04325">
    <property type="entry name" value="MTase_LIC12133"/>
    <property type="match status" value="1"/>
</dbReference>
<gene>
    <name evidence="1" type="ORF">EJ913_17145</name>
</gene>
<dbReference type="AlphaFoldDB" id="A0A3S0XA59"/>
<reference evidence="1 2" key="1">
    <citation type="submission" date="2018-12" db="EMBL/GenBank/DDBJ databases">
        <authorList>
            <person name="Yang Y."/>
        </authorList>
    </citation>
    <scope>NUCLEOTIDE SEQUENCE [LARGE SCALE GENOMIC DNA]</scope>
    <source>
        <strain evidence="1 2">GSF71</strain>
    </source>
</reference>
<dbReference type="GO" id="GO:0008168">
    <property type="term" value="F:methyltransferase activity"/>
    <property type="evidence" value="ECO:0007669"/>
    <property type="project" value="UniProtKB-KW"/>
</dbReference>
<dbReference type="Proteomes" id="UP000280346">
    <property type="component" value="Unassembled WGS sequence"/>
</dbReference>
<evidence type="ECO:0000313" key="2">
    <source>
        <dbReference type="Proteomes" id="UP000280346"/>
    </source>
</evidence>
<dbReference type="RefSeq" id="WP_127000034.1">
    <property type="nucleotide sequence ID" value="NZ_CP173195.1"/>
</dbReference>
<comment type="caution">
    <text evidence="1">The sequence shown here is derived from an EMBL/GenBank/DDBJ whole genome shotgun (WGS) entry which is preliminary data.</text>
</comment>
<dbReference type="EMBL" id="RZIJ01000013">
    <property type="protein sequence ID" value="RUQ68898.1"/>
    <property type="molecule type" value="Genomic_DNA"/>
</dbReference>
<dbReference type="Gene3D" id="3.40.50.150">
    <property type="entry name" value="Vaccinia Virus protein VP39"/>
    <property type="match status" value="1"/>
</dbReference>
<sequence>MGIFSGPYASLAVAEARSQRYDDDRIVSRLVETRLASLQWEGMLHPLHQQLAAALLAGALRGGSAEKPLRVCDFGGGLGAAYTILDAILGPSIELEWDVVETPAMARAGSAQFAQKGLRFYESIDALGDREHDVIIVSGVFQYLPEPMENLCAACLPASSPYGREPLSDPRGQRRGLGGCVPRSGYDAHRKRHVCASLGLLSTTLANRFWHHP</sequence>
<proteinExistence type="predicted"/>
<dbReference type="InterPro" id="IPR027612">
    <property type="entry name" value="Put_MTase_LIC12133"/>
</dbReference>
<protein>
    <submittedName>
        <fullName evidence="1">Methyltransferase, TIGR04325 family</fullName>
        <ecNumber evidence="1">2.1.1.-</ecNumber>
    </submittedName>
</protein>
<dbReference type="InterPro" id="IPR029063">
    <property type="entry name" value="SAM-dependent_MTases_sf"/>
</dbReference>
<dbReference type="GO" id="GO:0032259">
    <property type="term" value="P:methylation"/>
    <property type="evidence" value="ECO:0007669"/>
    <property type="project" value="UniProtKB-KW"/>
</dbReference>
<name>A0A3S0XA59_9PROT</name>
<keyword evidence="2" id="KW-1185">Reference proteome</keyword>
<evidence type="ECO:0000313" key="1">
    <source>
        <dbReference type="EMBL" id="RUQ68898.1"/>
    </source>
</evidence>
<accession>A0A3S0XA59</accession>
<dbReference type="OrthoDB" id="118271at2"/>
<organism evidence="1 2">
    <name type="scientific">Azospirillum doebereinerae</name>
    <dbReference type="NCBI Taxonomy" id="92933"/>
    <lineage>
        <taxon>Bacteria</taxon>
        <taxon>Pseudomonadati</taxon>
        <taxon>Pseudomonadota</taxon>
        <taxon>Alphaproteobacteria</taxon>
        <taxon>Rhodospirillales</taxon>
        <taxon>Azospirillaceae</taxon>
        <taxon>Azospirillum</taxon>
    </lineage>
</organism>
<keyword evidence="1" id="KW-0808">Transferase</keyword>
<keyword evidence="1" id="KW-0489">Methyltransferase</keyword>
<dbReference type="SUPFAM" id="SSF53335">
    <property type="entry name" value="S-adenosyl-L-methionine-dependent methyltransferases"/>
    <property type="match status" value="1"/>
</dbReference>
<dbReference type="EC" id="2.1.1.-" evidence="1"/>